<evidence type="ECO:0000256" key="1">
    <source>
        <dbReference type="SAM" id="Phobius"/>
    </source>
</evidence>
<dbReference type="Proteomes" id="UP000297149">
    <property type="component" value="Chromosome"/>
</dbReference>
<name>A0A4P7W2K6_9BACT</name>
<accession>A0A4P7W2K6</accession>
<gene>
    <name evidence="4" type="ORF">E7747_07045</name>
</gene>
<keyword evidence="1" id="KW-0812">Transmembrane</keyword>
<dbReference type="Pfam" id="PF25221">
    <property type="entry name" value="5TMH_Lnb"/>
    <property type="match status" value="1"/>
</dbReference>
<feature type="transmembrane region" description="Helical" evidence="1">
    <location>
        <begin position="252"/>
        <end position="273"/>
    </location>
</feature>
<feature type="transmembrane region" description="Helical" evidence="1">
    <location>
        <begin position="279"/>
        <end position="298"/>
    </location>
</feature>
<feature type="transmembrane region" description="Helical" evidence="1">
    <location>
        <begin position="310"/>
        <end position="329"/>
    </location>
</feature>
<keyword evidence="1" id="KW-0472">Membrane</keyword>
<dbReference type="InterPro" id="IPR057436">
    <property type="entry name" value="5TMH_Lnb"/>
</dbReference>
<sequence>MSARRAHGIENSVARQGDYVINWGLFDFEAPNFVYRFVKGETDYMAGAASTDRFLEMYRREGRAVVEQTLNLTPAEKMRVIELTDRNLLPANRVYRYNYVLDNCATRPLAVIEQAIGDTLSLGVASLPAEDVSTFRNAMRHYHVNYPWYQFGIDLALGSGIDRRISMREMSFAPEALEDMLSLAMRPDGVKLVDNTAVLVGAEGASPVLSPTPWFLTPMFWCNLVLVVSVGVSAAQIRRKSPGVAAKIFDTLFYLVMGLTGCVIIFLVVISVHEATSPNWLLLWLNPLCFIPVIAVWVKRMEKLLFSYQILNFASLITLLVLFCCGVQSPNAAFIPLIVADGVRALSCIIANRNA</sequence>
<dbReference type="AlphaFoldDB" id="A0A4P7W2K6"/>
<dbReference type="KEGG" id="ddb:E7747_07045"/>
<dbReference type="EMBL" id="CP039396">
    <property type="protein sequence ID" value="QCD42052.1"/>
    <property type="molecule type" value="Genomic_DNA"/>
</dbReference>
<feature type="domain" description="Lnb-like transmembrane" evidence="3">
    <location>
        <begin position="213"/>
        <end position="351"/>
    </location>
</feature>
<evidence type="ECO:0000313" key="5">
    <source>
        <dbReference type="Proteomes" id="UP000297149"/>
    </source>
</evidence>
<dbReference type="Pfam" id="PF13387">
    <property type="entry name" value="Lnb_N"/>
    <property type="match status" value="1"/>
</dbReference>
<feature type="domain" description="Lnb N-terminal periplasmic" evidence="2">
    <location>
        <begin position="19"/>
        <end position="132"/>
    </location>
</feature>
<organism evidence="4 5">
    <name type="scientific">Duncaniella dubosii</name>
    <dbReference type="NCBI Taxonomy" id="2518971"/>
    <lineage>
        <taxon>Bacteria</taxon>
        <taxon>Pseudomonadati</taxon>
        <taxon>Bacteroidota</taxon>
        <taxon>Bacteroidia</taxon>
        <taxon>Bacteroidales</taxon>
        <taxon>Muribaculaceae</taxon>
        <taxon>Duncaniella</taxon>
    </lineage>
</organism>
<keyword evidence="5" id="KW-1185">Reference proteome</keyword>
<reference evidence="5" key="1">
    <citation type="submission" date="2019-02" db="EMBL/GenBank/DDBJ databases">
        <title>Isolation and identification of novel species under the genus Muribaculum.</title>
        <authorList>
            <person name="Miyake S."/>
            <person name="Ding Y."/>
            <person name="Low A."/>
            <person name="Soh M."/>
            <person name="Seedorf H."/>
        </authorList>
    </citation>
    <scope>NUCLEOTIDE SEQUENCE [LARGE SCALE GENOMIC DNA]</scope>
    <source>
        <strain evidence="5">H5</strain>
    </source>
</reference>
<feature type="transmembrane region" description="Helical" evidence="1">
    <location>
        <begin position="214"/>
        <end position="232"/>
    </location>
</feature>
<dbReference type="InterPro" id="IPR025178">
    <property type="entry name" value="Lnb_N"/>
</dbReference>
<protein>
    <submittedName>
        <fullName evidence="4">DUF4105 domain-containing protein</fullName>
    </submittedName>
</protein>
<evidence type="ECO:0000313" key="4">
    <source>
        <dbReference type="EMBL" id="QCD42052.1"/>
    </source>
</evidence>
<proteinExistence type="predicted"/>
<evidence type="ECO:0000259" key="3">
    <source>
        <dbReference type="Pfam" id="PF25221"/>
    </source>
</evidence>
<evidence type="ECO:0000259" key="2">
    <source>
        <dbReference type="Pfam" id="PF13387"/>
    </source>
</evidence>
<keyword evidence="1" id="KW-1133">Transmembrane helix</keyword>